<dbReference type="OrthoDB" id="2269034at2759"/>
<name>A0A4S8KYK2_DENBC</name>
<gene>
    <name evidence="1" type="ORF">K435DRAFT_873764</name>
</gene>
<evidence type="ECO:0000313" key="1">
    <source>
        <dbReference type="EMBL" id="THU81040.1"/>
    </source>
</evidence>
<dbReference type="InterPro" id="IPR032675">
    <property type="entry name" value="LRR_dom_sf"/>
</dbReference>
<protein>
    <recommendedName>
        <fullName evidence="3">F-box domain-containing protein</fullName>
    </recommendedName>
</protein>
<organism evidence="1 2">
    <name type="scientific">Dendrothele bispora (strain CBS 962.96)</name>
    <dbReference type="NCBI Taxonomy" id="1314807"/>
    <lineage>
        <taxon>Eukaryota</taxon>
        <taxon>Fungi</taxon>
        <taxon>Dikarya</taxon>
        <taxon>Basidiomycota</taxon>
        <taxon>Agaricomycotina</taxon>
        <taxon>Agaricomycetes</taxon>
        <taxon>Agaricomycetidae</taxon>
        <taxon>Agaricales</taxon>
        <taxon>Agaricales incertae sedis</taxon>
        <taxon>Dendrothele</taxon>
    </lineage>
</organism>
<sequence length="364" mass="41012">MTPSYFMGRSSMRMPVPPSLIAFSAHGLGNLYGVRIQSAFPSPPADWKNATSLRKLTLSDIDDEIRTSFRNNRITSLQFYGDDDDYDVFKLFPHLQHLDITLPAPRMARRMTFQPSELRSTILKSLTVRIASWDLRWTSPVLSSLHLPSLVSLELLIKRGLDDIDIDIDKDSLMPSLETMFRQSSPPLQSFKIDSDHSLTSVQLLDILSWMPLLTDLSIHVISTVLHEGFLARLTYIPGSKSLPTYPTYTPEKITSCVLLPRLKSLEIGIDFETNIEVFLPDVDSIIAMVASRIAHSSSADNNHDDSLVDKLSHLTVLIPYFRYQSERVWAEGFRTTLKKHLQKHMGQGFTCTVILGETSSGSS</sequence>
<keyword evidence="2" id="KW-1185">Reference proteome</keyword>
<accession>A0A4S8KYK2</accession>
<dbReference type="AlphaFoldDB" id="A0A4S8KYK2"/>
<evidence type="ECO:0000313" key="2">
    <source>
        <dbReference type="Proteomes" id="UP000297245"/>
    </source>
</evidence>
<evidence type="ECO:0008006" key="3">
    <source>
        <dbReference type="Google" id="ProtNLM"/>
    </source>
</evidence>
<reference evidence="1 2" key="1">
    <citation type="journal article" date="2019" name="Nat. Ecol. Evol.">
        <title>Megaphylogeny resolves global patterns of mushroom evolution.</title>
        <authorList>
            <person name="Varga T."/>
            <person name="Krizsan K."/>
            <person name="Foldi C."/>
            <person name="Dima B."/>
            <person name="Sanchez-Garcia M."/>
            <person name="Sanchez-Ramirez S."/>
            <person name="Szollosi G.J."/>
            <person name="Szarkandi J.G."/>
            <person name="Papp V."/>
            <person name="Albert L."/>
            <person name="Andreopoulos W."/>
            <person name="Angelini C."/>
            <person name="Antonin V."/>
            <person name="Barry K.W."/>
            <person name="Bougher N.L."/>
            <person name="Buchanan P."/>
            <person name="Buyck B."/>
            <person name="Bense V."/>
            <person name="Catcheside P."/>
            <person name="Chovatia M."/>
            <person name="Cooper J."/>
            <person name="Damon W."/>
            <person name="Desjardin D."/>
            <person name="Finy P."/>
            <person name="Geml J."/>
            <person name="Haridas S."/>
            <person name="Hughes K."/>
            <person name="Justo A."/>
            <person name="Karasinski D."/>
            <person name="Kautmanova I."/>
            <person name="Kiss B."/>
            <person name="Kocsube S."/>
            <person name="Kotiranta H."/>
            <person name="LaButti K.M."/>
            <person name="Lechner B.E."/>
            <person name="Liimatainen K."/>
            <person name="Lipzen A."/>
            <person name="Lukacs Z."/>
            <person name="Mihaltcheva S."/>
            <person name="Morgado L.N."/>
            <person name="Niskanen T."/>
            <person name="Noordeloos M.E."/>
            <person name="Ohm R.A."/>
            <person name="Ortiz-Santana B."/>
            <person name="Ovrebo C."/>
            <person name="Racz N."/>
            <person name="Riley R."/>
            <person name="Savchenko A."/>
            <person name="Shiryaev A."/>
            <person name="Soop K."/>
            <person name="Spirin V."/>
            <person name="Szebenyi C."/>
            <person name="Tomsovsky M."/>
            <person name="Tulloss R.E."/>
            <person name="Uehling J."/>
            <person name="Grigoriev I.V."/>
            <person name="Vagvolgyi C."/>
            <person name="Papp T."/>
            <person name="Martin F.M."/>
            <person name="Miettinen O."/>
            <person name="Hibbett D.S."/>
            <person name="Nagy L.G."/>
        </authorList>
    </citation>
    <scope>NUCLEOTIDE SEQUENCE [LARGE SCALE GENOMIC DNA]</scope>
    <source>
        <strain evidence="1 2">CBS 962.96</strain>
    </source>
</reference>
<dbReference type="EMBL" id="ML179847">
    <property type="protein sequence ID" value="THU81040.1"/>
    <property type="molecule type" value="Genomic_DNA"/>
</dbReference>
<dbReference type="Proteomes" id="UP000297245">
    <property type="component" value="Unassembled WGS sequence"/>
</dbReference>
<proteinExistence type="predicted"/>
<dbReference type="Gene3D" id="3.80.10.10">
    <property type="entry name" value="Ribonuclease Inhibitor"/>
    <property type="match status" value="1"/>
</dbReference>